<dbReference type="RefSeq" id="WP_092320320.1">
    <property type="nucleotide sequence ID" value="NZ_FNTJ01000002.1"/>
</dbReference>
<sequence>MCNAKDIYTAGWVLVVMSGLVSLVIQVYLGYFRLDDMVKHLARCRVIAIRMPLLGKDPLSRFFMLLCIGSMFAMPHLFLRNGGMNAKDYRRFPLGLKCLINLFQLAALAAAIAFLVLWWVSRHL</sequence>
<keyword evidence="3" id="KW-1185">Reference proteome</keyword>
<dbReference type="EMBL" id="FNTJ01000002">
    <property type="protein sequence ID" value="SED10500.1"/>
    <property type="molecule type" value="Genomic_DNA"/>
</dbReference>
<feature type="transmembrane region" description="Helical" evidence="1">
    <location>
        <begin position="59"/>
        <end position="79"/>
    </location>
</feature>
<keyword evidence="1" id="KW-0472">Membrane</keyword>
<evidence type="ECO:0000313" key="3">
    <source>
        <dbReference type="Proteomes" id="UP000198982"/>
    </source>
</evidence>
<accession>A0A1H4XZF2</accession>
<name>A0A1H4XZF2_9PSED</name>
<protein>
    <submittedName>
        <fullName evidence="2">Uncharacterized protein</fullName>
    </submittedName>
</protein>
<dbReference type="AlphaFoldDB" id="A0A1H4XZF2"/>
<gene>
    <name evidence="2" type="ORF">SAMN05216178_6245</name>
</gene>
<organism evidence="2 3">
    <name type="scientific">Pseudomonas saponiphila</name>
    <dbReference type="NCBI Taxonomy" id="556534"/>
    <lineage>
        <taxon>Bacteria</taxon>
        <taxon>Pseudomonadati</taxon>
        <taxon>Pseudomonadota</taxon>
        <taxon>Gammaproteobacteria</taxon>
        <taxon>Pseudomonadales</taxon>
        <taxon>Pseudomonadaceae</taxon>
        <taxon>Pseudomonas</taxon>
    </lineage>
</organism>
<keyword evidence="1" id="KW-0812">Transmembrane</keyword>
<evidence type="ECO:0000256" key="1">
    <source>
        <dbReference type="SAM" id="Phobius"/>
    </source>
</evidence>
<dbReference type="Proteomes" id="UP000198982">
    <property type="component" value="Unassembled WGS sequence"/>
</dbReference>
<keyword evidence="1" id="KW-1133">Transmembrane helix</keyword>
<proteinExistence type="predicted"/>
<feature type="transmembrane region" description="Helical" evidence="1">
    <location>
        <begin position="99"/>
        <end position="120"/>
    </location>
</feature>
<reference evidence="3" key="1">
    <citation type="submission" date="2016-10" db="EMBL/GenBank/DDBJ databases">
        <authorList>
            <person name="Varghese N."/>
            <person name="Submissions S."/>
        </authorList>
    </citation>
    <scope>NUCLEOTIDE SEQUENCE [LARGE SCALE GENOMIC DNA]</scope>
    <source>
        <strain evidence="3">DSM 9751</strain>
    </source>
</reference>
<feature type="transmembrane region" description="Helical" evidence="1">
    <location>
        <begin position="7"/>
        <end position="29"/>
    </location>
</feature>
<evidence type="ECO:0000313" key="2">
    <source>
        <dbReference type="EMBL" id="SED10500.1"/>
    </source>
</evidence>